<evidence type="ECO:0000256" key="3">
    <source>
        <dbReference type="SAM" id="SignalP"/>
    </source>
</evidence>
<dbReference type="SUPFAM" id="SSF48230">
    <property type="entry name" value="Chondroitin AC/alginate lyase"/>
    <property type="match status" value="1"/>
</dbReference>
<evidence type="ECO:0000256" key="2">
    <source>
        <dbReference type="ARBA" id="ARBA00023239"/>
    </source>
</evidence>
<dbReference type="OMA" id="AWSAANW"/>
<keyword evidence="2" id="KW-0456">Lyase</keyword>
<organism evidence="5 6">
    <name type="scientific">Serendipita indica (strain DSM 11827)</name>
    <name type="common">Root endophyte fungus</name>
    <name type="synonym">Piriformospora indica</name>
    <dbReference type="NCBI Taxonomy" id="1109443"/>
    <lineage>
        <taxon>Eukaryota</taxon>
        <taxon>Fungi</taxon>
        <taxon>Dikarya</taxon>
        <taxon>Basidiomycota</taxon>
        <taxon>Agaricomycotina</taxon>
        <taxon>Agaricomycetes</taxon>
        <taxon>Sebacinales</taxon>
        <taxon>Serendipitaceae</taxon>
        <taxon>Serendipita</taxon>
    </lineage>
</organism>
<dbReference type="AlphaFoldDB" id="G4TSM0"/>
<dbReference type="GO" id="GO:0042597">
    <property type="term" value="C:periplasmic space"/>
    <property type="evidence" value="ECO:0007669"/>
    <property type="project" value="InterPro"/>
</dbReference>
<gene>
    <name evidence="5" type="ORF">PIIN_08266</name>
</gene>
<dbReference type="Gene3D" id="1.50.10.100">
    <property type="entry name" value="Chondroitin AC/alginate lyase"/>
    <property type="match status" value="1"/>
</dbReference>
<dbReference type="STRING" id="1109443.G4TSM0"/>
<comment type="caution">
    <text evidence="5">The sequence shown here is derived from an EMBL/GenBank/DDBJ whole genome shotgun (WGS) entry which is preliminary data.</text>
</comment>
<proteinExistence type="predicted"/>
<dbReference type="eggNOG" id="ENOG502SHBT">
    <property type="taxonomic scope" value="Eukaryota"/>
</dbReference>
<dbReference type="GO" id="GO:0016829">
    <property type="term" value="F:lyase activity"/>
    <property type="evidence" value="ECO:0007669"/>
    <property type="project" value="UniProtKB-KW"/>
</dbReference>
<dbReference type="Pfam" id="PF05426">
    <property type="entry name" value="Alginate_lyase"/>
    <property type="match status" value="1"/>
</dbReference>
<feature type="chain" id="PRO_5003469061" evidence="3">
    <location>
        <begin position="27"/>
        <end position="407"/>
    </location>
</feature>
<evidence type="ECO:0000256" key="1">
    <source>
        <dbReference type="ARBA" id="ARBA00022729"/>
    </source>
</evidence>
<feature type="domain" description="Alginate lyase" evidence="4">
    <location>
        <begin position="89"/>
        <end position="242"/>
    </location>
</feature>
<feature type="signal peptide" evidence="3">
    <location>
        <begin position="1"/>
        <end position="26"/>
    </location>
</feature>
<dbReference type="EMBL" id="CAFZ01000301">
    <property type="protein sequence ID" value="CCA74313.1"/>
    <property type="molecule type" value="Genomic_DNA"/>
</dbReference>
<dbReference type="HOGENOM" id="CLU_038125_3_0_1"/>
<reference evidence="5 6" key="1">
    <citation type="journal article" date="2011" name="PLoS Pathog.">
        <title>Endophytic Life Strategies Decoded by Genome and Transcriptome Analyses of the Mutualistic Root Symbiont Piriformospora indica.</title>
        <authorList>
            <person name="Zuccaro A."/>
            <person name="Lahrmann U."/>
            <person name="Guldener U."/>
            <person name="Langen G."/>
            <person name="Pfiffi S."/>
            <person name="Biedenkopf D."/>
            <person name="Wong P."/>
            <person name="Samans B."/>
            <person name="Grimm C."/>
            <person name="Basiewicz M."/>
            <person name="Murat C."/>
            <person name="Martin F."/>
            <person name="Kogel K.H."/>
        </authorList>
    </citation>
    <scope>NUCLEOTIDE SEQUENCE [LARGE SCALE GENOMIC DNA]</scope>
    <source>
        <strain evidence="5 6">DSM 11827</strain>
    </source>
</reference>
<evidence type="ECO:0000259" key="4">
    <source>
        <dbReference type="Pfam" id="PF05426"/>
    </source>
</evidence>
<protein>
    <submittedName>
        <fullName evidence="5">Related to secreted protein-Streptomyces sviceus</fullName>
    </submittedName>
</protein>
<keyword evidence="6" id="KW-1185">Reference proteome</keyword>
<dbReference type="InParanoid" id="G4TSM0"/>
<dbReference type="InterPro" id="IPR008929">
    <property type="entry name" value="Chondroitin_lyas"/>
</dbReference>
<dbReference type="InterPro" id="IPR008397">
    <property type="entry name" value="Alginate_lyase_dom"/>
</dbReference>
<keyword evidence="1 3" id="KW-0732">Signal</keyword>
<evidence type="ECO:0000313" key="6">
    <source>
        <dbReference type="Proteomes" id="UP000007148"/>
    </source>
</evidence>
<dbReference type="OrthoDB" id="526316at2759"/>
<name>G4TSM0_SERID</name>
<dbReference type="Proteomes" id="UP000007148">
    <property type="component" value="Unassembled WGS sequence"/>
</dbReference>
<accession>G4TSM0</accession>
<evidence type="ECO:0000313" key="5">
    <source>
        <dbReference type="EMBL" id="CCA74313.1"/>
    </source>
</evidence>
<sequence>MFISLALLAHLFTFISVALSPSPVAAAPSRYVHPGVFLSRLQLDFIRLKVILKLEPWKTAYDAMLATPMAFLNRTATPWQVVECGSNSNPNKGCTPERQDALAAYAMSLAWYIERKEVYAQKALEYMNAWSYVLQGHNNTNAPLQTGWSGANWARAAEIMRHTYPGWQAADIAQFETMLRTAYVPQLLVGSNSNGNWELVMMEAAIGIAVFLEDSSVYDAAMAKFLGRVPAYIYLSSDGDLPKIAPSQNATLNTPAKLIKYWQYQDTFVDGLTQETCRDYAHAGYGLASIGHVMETARIQGDNMYSDGWGRLKDFGTRLFKALEFHAQYEPTGGNLTVPSWLCNGTISRGLGPITEVGLNALHARLRYPLPYTEKYTVAQRPAGTNYLFVAWETLTHGGCESGWGWW</sequence>